<dbReference type="SUPFAM" id="SSF46934">
    <property type="entry name" value="UBA-like"/>
    <property type="match status" value="1"/>
</dbReference>
<feature type="region of interest" description="Disordered" evidence="1">
    <location>
        <begin position="54"/>
        <end position="76"/>
    </location>
</feature>
<evidence type="ECO:0000259" key="2">
    <source>
        <dbReference type="PROSITE" id="PS50030"/>
    </source>
</evidence>
<dbReference type="GO" id="GO:0070628">
    <property type="term" value="F:proteasome binding"/>
    <property type="evidence" value="ECO:0007669"/>
    <property type="project" value="TreeGrafter"/>
</dbReference>
<evidence type="ECO:0000313" key="4">
    <source>
        <dbReference type="EMBL" id="KAI8036442.1"/>
    </source>
</evidence>
<dbReference type="InterPro" id="IPR000626">
    <property type="entry name" value="Ubiquitin-like_dom"/>
</dbReference>
<comment type="caution">
    <text evidence="4">The sequence shown here is derived from an EMBL/GenBank/DDBJ whole genome shotgun (WGS) entry which is preliminary data.</text>
</comment>
<dbReference type="PANTHER" id="PTHR10621:SF0">
    <property type="entry name" value="UV EXCISION REPAIR PROTEIN RAD23"/>
    <property type="match status" value="1"/>
</dbReference>
<dbReference type="SMART" id="SM00165">
    <property type="entry name" value="UBA"/>
    <property type="match status" value="1"/>
</dbReference>
<reference evidence="4" key="1">
    <citation type="journal article" date="2023" name="Genome Biol. Evol.">
        <title>Long-read-based Genome Assembly of Drosophila gunungcola Reveals Fewer Chemosensory Genes in Flower-breeding Species.</title>
        <authorList>
            <person name="Negi A."/>
            <person name="Liao B.Y."/>
            <person name="Yeh S.D."/>
        </authorList>
    </citation>
    <scope>NUCLEOTIDE SEQUENCE</scope>
    <source>
        <strain evidence="4">Sukarami</strain>
    </source>
</reference>
<dbReference type="CDD" id="cd01805">
    <property type="entry name" value="Ubl_Rad23"/>
    <property type="match status" value="1"/>
</dbReference>
<keyword evidence="5" id="KW-1185">Reference proteome</keyword>
<dbReference type="PANTHER" id="PTHR10621">
    <property type="entry name" value="UV EXCISION REPAIR PROTEIN RAD23"/>
    <property type="match status" value="1"/>
</dbReference>
<accession>A0A9Q0BLC5</accession>
<dbReference type="AlphaFoldDB" id="A0A9Q0BLC5"/>
<dbReference type="GO" id="GO:0005654">
    <property type="term" value="C:nucleoplasm"/>
    <property type="evidence" value="ECO:0007669"/>
    <property type="project" value="TreeGrafter"/>
</dbReference>
<evidence type="ECO:0000313" key="5">
    <source>
        <dbReference type="Proteomes" id="UP001059596"/>
    </source>
</evidence>
<dbReference type="CDD" id="cd14378">
    <property type="entry name" value="UBA1_Rhp23p_like"/>
    <property type="match status" value="1"/>
</dbReference>
<dbReference type="InterPro" id="IPR015940">
    <property type="entry name" value="UBA"/>
</dbReference>
<dbReference type="EMBL" id="JAMKOV010000019">
    <property type="protein sequence ID" value="KAI8036442.1"/>
    <property type="molecule type" value="Genomic_DNA"/>
</dbReference>
<evidence type="ECO:0000259" key="3">
    <source>
        <dbReference type="PROSITE" id="PS50053"/>
    </source>
</evidence>
<feature type="domain" description="UBA" evidence="2">
    <location>
        <begin position="98"/>
        <end position="140"/>
    </location>
</feature>
<dbReference type="Gene3D" id="1.10.8.10">
    <property type="entry name" value="DNA helicase RuvA subunit, C-terminal domain"/>
    <property type="match status" value="1"/>
</dbReference>
<dbReference type="GO" id="GO:0031593">
    <property type="term" value="F:polyubiquitin modification-dependent protein binding"/>
    <property type="evidence" value="ECO:0007669"/>
    <property type="project" value="TreeGrafter"/>
</dbReference>
<dbReference type="Pfam" id="PF00240">
    <property type="entry name" value="ubiquitin"/>
    <property type="match status" value="1"/>
</dbReference>
<organism evidence="4 5">
    <name type="scientific">Drosophila gunungcola</name>
    <name type="common">fruit fly</name>
    <dbReference type="NCBI Taxonomy" id="103775"/>
    <lineage>
        <taxon>Eukaryota</taxon>
        <taxon>Metazoa</taxon>
        <taxon>Ecdysozoa</taxon>
        <taxon>Arthropoda</taxon>
        <taxon>Hexapoda</taxon>
        <taxon>Insecta</taxon>
        <taxon>Pterygota</taxon>
        <taxon>Neoptera</taxon>
        <taxon>Endopterygota</taxon>
        <taxon>Diptera</taxon>
        <taxon>Brachycera</taxon>
        <taxon>Muscomorpha</taxon>
        <taxon>Ephydroidea</taxon>
        <taxon>Drosophilidae</taxon>
        <taxon>Drosophila</taxon>
        <taxon>Sophophora</taxon>
    </lineage>
</organism>
<dbReference type="InterPro" id="IPR029071">
    <property type="entry name" value="Ubiquitin-like_domsf"/>
</dbReference>
<evidence type="ECO:0008006" key="6">
    <source>
        <dbReference type="Google" id="ProtNLM"/>
    </source>
</evidence>
<dbReference type="Pfam" id="PF00627">
    <property type="entry name" value="UBA"/>
    <property type="match status" value="1"/>
</dbReference>
<dbReference type="PROSITE" id="PS50030">
    <property type="entry name" value="UBA"/>
    <property type="match status" value="1"/>
</dbReference>
<dbReference type="PROSITE" id="PS50053">
    <property type="entry name" value="UBIQUITIN_2"/>
    <property type="match status" value="1"/>
</dbReference>
<dbReference type="GO" id="GO:0043130">
    <property type="term" value="F:ubiquitin binding"/>
    <property type="evidence" value="ECO:0007669"/>
    <property type="project" value="TreeGrafter"/>
</dbReference>
<dbReference type="Proteomes" id="UP001059596">
    <property type="component" value="Unassembled WGS sequence"/>
</dbReference>
<feature type="non-terminal residue" evidence="4">
    <location>
        <position position="180"/>
    </location>
</feature>
<dbReference type="FunFam" id="1.10.8.10:FF:000003">
    <property type="entry name" value="UV excision repair protein RAD23 homolog"/>
    <property type="match status" value="1"/>
</dbReference>
<dbReference type="InterPro" id="IPR009060">
    <property type="entry name" value="UBA-like_sf"/>
</dbReference>
<feature type="domain" description="Ubiquitin-like" evidence="3">
    <location>
        <begin position="1"/>
        <end position="53"/>
    </location>
</feature>
<dbReference type="GO" id="GO:0005829">
    <property type="term" value="C:cytosol"/>
    <property type="evidence" value="ECO:0007669"/>
    <property type="project" value="TreeGrafter"/>
</dbReference>
<protein>
    <recommendedName>
        <fullName evidence="6">UV excision repair protein RAD23</fullName>
    </recommendedName>
</protein>
<dbReference type="Gene3D" id="3.10.20.90">
    <property type="entry name" value="Phosphatidylinositol 3-kinase Catalytic Subunit, Chain A, domain 1"/>
    <property type="match status" value="1"/>
</dbReference>
<dbReference type="SUPFAM" id="SSF54236">
    <property type="entry name" value="Ubiquitin-like"/>
    <property type="match status" value="1"/>
</dbReference>
<evidence type="ECO:0000256" key="1">
    <source>
        <dbReference type="SAM" id="MobiDB-lite"/>
    </source>
</evidence>
<name>A0A9Q0BLC5_9MUSC</name>
<proteinExistence type="predicted"/>
<sequence>LKKKIYDERGAEYVAEKQKLIYAGVILTDERTVGSYNVDEKKFIVVMLTRDSSGSKPNLNRTKESDKMTDTNSSKDTLAPEKLANASLQSRAESNLLMGDEYNQTVLSMVEMGYPREQVERAMAASYNNPERAVEYLINGLPVEEEAIFNVVDDPSTPSHLDSQRHLYCKLTSRVKRMKN</sequence>
<gene>
    <name evidence="4" type="ORF">M5D96_010748</name>
</gene>
<dbReference type="GO" id="GO:0043161">
    <property type="term" value="P:proteasome-mediated ubiquitin-dependent protein catabolic process"/>
    <property type="evidence" value="ECO:0007669"/>
    <property type="project" value="TreeGrafter"/>
</dbReference>